<dbReference type="Gene3D" id="1.10.760.10">
    <property type="entry name" value="Cytochrome c-like domain"/>
    <property type="match status" value="1"/>
</dbReference>
<evidence type="ECO:0000256" key="4">
    <source>
        <dbReference type="PROSITE-ProRule" id="PRU00433"/>
    </source>
</evidence>
<dbReference type="PROSITE" id="PS51007">
    <property type="entry name" value="CYTC"/>
    <property type="match status" value="1"/>
</dbReference>
<evidence type="ECO:0000313" key="7">
    <source>
        <dbReference type="EMBL" id="MDR6536524.1"/>
    </source>
</evidence>
<comment type="caution">
    <text evidence="7">The sequence shown here is derived from an EMBL/GenBank/DDBJ whole genome shotgun (WGS) entry which is preliminary data.</text>
</comment>
<protein>
    <submittedName>
        <fullName evidence="7">Mono/diheme cytochrome c family protein</fullName>
    </submittedName>
</protein>
<dbReference type="SUPFAM" id="SSF46626">
    <property type="entry name" value="Cytochrome c"/>
    <property type="match status" value="1"/>
</dbReference>
<reference evidence="7 8" key="1">
    <citation type="submission" date="2023-07" db="EMBL/GenBank/DDBJ databases">
        <title>Sorghum-associated microbial communities from plants grown in Nebraska, USA.</title>
        <authorList>
            <person name="Schachtman D."/>
        </authorList>
    </citation>
    <scope>NUCLEOTIDE SEQUENCE [LARGE SCALE GENOMIC DNA]</scope>
    <source>
        <strain evidence="7 8">DS1781</strain>
    </source>
</reference>
<feature type="domain" description="Cytochrome c" evidence="6">
    <location>
        <begin position="93"/>
        <end position="178"/>
    </location>
</feature>
<keyword evidence="8" id="KW-1185">Reference proteome</keyword>
<dbReference type="InterPro" id="IPR009056">
    <property type="entry name" value="Cyt_c-like_dom"/>
</dbReference>
<evidence type="ECO:0000256" key="3">
    <source>
        <dbReference type="ARBA" id="ARBA00023004"/>
    </source>
</evidence>
<dbReference type="RefSeq" id="WP_309901612.1">
    <property type="nucleotide sequence ID" value="NZ_JAVDRF010000004.1"/>
</dbReference>
<evidence type="ECO:0000256" key="5">
    <source>
        <dbReference type="SAM" id="MobiDB-lite"/>
    </source>
</evidence>
<feature type="compositionally biased region" description="Basic and acidic residues" evidence="5">
    <location>
        <begin position="71"/>
        <end position="80"/>
    </location>
</feature>
<dbReference type="PROSITE" id="PS51257">
    <property type="entry name" value="PROKAR_LIPOPROTEIN"/>
    <property type="match status" value="1"/>
</dbReference>
<name>A0ABU1NDL3_9BURK</name>
<evidence type="ECO:0000256" key="1">
    <source>
        <dbReference type="ARBA" id="ARBA00022617"/>
    </source>
</evidence>
<feature type="region of interest" description="Disordered" evidence="5">
    <location>
        <begin position="30"/>
        <end position="54"/>
    </location>
</feature>
<gene>
    <name evidence="7" type="ORF">J2739_002297</name>
</gene>
<dbReference type="Proteomes" id="UP001184230">
    <property type="component" value="Unassembled WGS sequence"/>
</dbReference>
<dbReference type="InterPro" id="IPR036909">
    <property type="entry name" value="Cyt_c-like_dom_sf"/>
</dbReference>
<evidence type="ECO:0000313" key="8">
    <source>
        <dbReference type="Proteomes" id="UP001184230"/>
    </source>
</evidence>
<accession>A0ABU1NDL3</accession>
<dbReference type="PANTHER" id="PTHR40394">
    <property type="entry name" value="LIPOPROTEIN-RELATED"/>
    <property type="match status" value="1"/>
</dbReference>
<evidence type="ECO:0000256" key="2">
    <source>
        <dbReference type="ARBA" id="ARBA00022723"/>
    </source>
</evidence>
<sequence length="211" mass="22925">MRLRTAALAALLLCGVSGCERVMRGMYEQPRYDPGERSALFPDGRATRPPPPGSVANAIGDLAATSSGRRGQAEVAEREAASAAGAPPPLTRALLRRGQERYGIYCLPCHSPVGDGDGPIVRRGFPRPPSYHEQRLREAPDRHFFDVITQGRGIMYSYADRVTPEDRWAIVAYIRALQLSQHAPIAALPPALQEKLAAMPPEPPAAREPGR</sequence>
<keyword evidence="1 4" id="KW-0349">Heme</keyword>
<dbReference type="Pfam" id="PF13442">
    <property type="entry name" value="Cytochrome_CBB3"/>
    <property type="match status" value="1"/>
</dbReference>
<keyword evidence="3 4" id="KW-0408">Iron</keyword>
<proteinExistence type="predicted"/>
<dbReference type="PANTHER" id="PTHR40394:SF2">
    <property type="entry name" value="QUINOL:CYTOCHROME C OXIDOREDUCTASE MEMBRANE PROTEIN"/>
    <property type="match status" value="1"/>
</dbReference>
<evidence type="ECO:0000259" key="6">
    <source>
        <dbReference type="PROSITE" id="PS51007"/>
    </source>
</evidence>
<feature type="region of interest" description="Disordered" evidence="5">
    <location>
        <begin position="66"/>
        <end position="87"/>
    </location>
</feature>
<organism evidence="7 8">
    <name type="scientific">Variovorax soli</name>
    <dbReference type="NCBI Taxonomy" id="376815"/>
    <lineage>
        <taxon>Bacteria</taxon>
        <taxon>Pseudomonadati</taxon>
        <taxon>Pseudomonadota</taxon>
        <taxon>Betaproteobacteria</taxon>
        <taxon>Burkholderiales</taxon>
        <taxon>Comamonadaceae</taxon>
        <taxon>Variovorax</taxon>
    </lineage>
</organism>
<dbReference type="EMBL" id="JAVDRF010000004">
    <property type="protein sequence ID" value="MDR6536524.1"/>
    <property type="molecule type" value="Genomic_DNA"/>
</dbReference>
<keyword evidence="2 4" id="KW-0479">Metal-binding</keyword>